<dbReference type="Proteomes" id="UP000265520">
    <property type="component" value="Unassembled WGS sequence"/>
</dbReference>
<dbReference type="EMBL" id="LXQA011349077">
    <property type="protein sequence ID" value="MCI94169.1"/>
    <property type="molecule type" value="Genomic_DNA"/>
</dbReference>
<evidence type="ECO:0000313" key="1">
    <source>
        <dbReference type="EMBL" id="MCI94169.1"/>
    </source>
</evidence>
<name>A0A392W332_9FABA</name>
<feature type="non-terminal residue" evidence="1">
    <location>
        <position position="1"/>
    </location>
</feature>
<dbReference type="AlphaFoldDB" id="A0A392W332"/>
<feature type="non-terminal residue" evidence="1">
    <location>
        <position position="68"/>
    </location>
</feature>
<accession>A0A392W332</accession>
<comment type="caution">
    <text evidence="1">The sequence shown here is derived from an EMBL/GenBank/DDBJ whole genome shotgun (WGS) entry which is preliminary data.</text>
</comment>
<sequence>VNSDVGASTKATSEFVDESLKETVPEIDVVPNVDTFVAPKTDIVPNNGMSMAPDTVVVQNVPDTTEKE</sequence>
<reference evidence="1 2" key="1">
    <citation type="journal article" date="2018" name="Front. Plant Sci.">
        <title>Red Clover (Trifolium pratense) and Zigzag Clover (T. medium) - A Picture of Genomic Similarities and Differences.</title>
        <authorList>
            <person name="Dluhosova J."/>
            <person name="Istvanek J."/>
            <person name="Nedelnik J."/>
            <person name="Repkova J."/>
        </authorList>
    </citation>
    <scope>NUCLEOTIDE SEQUENCE [LARGE SCALE GENOMIC DNA]</scope>
    <source>
        <strain evidence="2">cv. 10/8</strain>
        <tissue evidence="1">Leaf</tissue>
    </source>
</reference>
<proteinExistence type="predicted"/>
<keyword evidence="2" id="KW-1185">Reference proteome</keyword>
<protein>
    <submittedName>
        <fullName evidence="1">Uncharacterized protein</fullName>
    </submittedName>
</protein>
<evidence type="ECO:0000313" key="2">
    <source>
        <dbReference type="Proteomes" id="UP000265520"/>
    </source>
</evidence>
<organism evidence="1 2">
    <name type="scientific">Trifolium medium</name>
    <dbReference type="NCBI Taxonomy" id="97028"/>
    <lineage>
        <taxon>Eukaryota</taxon>
        <taxon>Viridiplantae</taxon>
        <taxon>Streptophyta</taxon>
        <taxon>Embryophyta</taxon>
        <taxon>Tracheophyta</taxon>
        <taxon>Spermatophyta</taxon>
        <taxon>Magnoliopsida</taxon>
        <taxon>eudicotyledons</taxon>
        <taxon>Gunneridae</taxon>
        <taxon>Pentapetalae</taxon>
        <taxon>rosids</taxon>
        <taxon>fabids</taxon>
        <taxon>Fabales</taxon>
        <taxon>Fabaceae</taxon>
        <taxon>Papilionoideae</taxon>
        <taxon>50 kb inversion clade</taxon>
        <taxon>NPAAA clade</taxon>
        <taxon>Hologalegina</taxon>
        <taxon>IRL clade</taxon>
        <taxon>Trifolieae</taxon>
        <taxon>Trifolium</taxon>
    </lineage>
</organism>